<reference evidence="1" key="1">
    <citation type="journal article" date="2013" name="ISME J.">
        <title>Previously unknown and highly divergent ssDNA viruses populate the oceans.</title>
        <authorList>
            <person name="Labonte J.M."/>
            <person name="Suttle C.A."/>
        </authorList>
    </citation>
    <scope>NUCLEOTIDE SEQUENCE</scope>
</reference>
<proteinExistence type="predicted"/>
<evidence type="ECO:0000313" key="1">
    <source>
        <dbReference type="EMBL" id="AGA18359.1"/>
    </source>
</evidence>
<sequence>MALNPTEKCLAIKAAADTSGASGYMIVKASRHLGEMNNRLYRQCRTYDLKFSTISNNVSYTNTTLYDFYTLPNTWFVYGAIKYAYDTYLRAHQDEIDAGIKFGRWHDFIINEQDPDGIWELSELVLYDGDGWATVVSDEVAVDSTVTNEAGTSISFNLLGAESNMFNVFSEYANLLKGRGPADDSVDSDQPYAGLISDLDDADKMVEVGDQAPYDRDFSSFLHDGTDDQNILTYQASISVDPNGATQRTTRTFTAPLGLVWVVKTVNGSLSDHSNTVPELCMHVAPGKYKGVRSESLV</sequence>
<protein>
    <submittedName>
        <fullName evidence="1">Uncharacterized protein</fullName>
    </submittedName>
</protein>
<name>S4TEJ2_9VIRU</name>
<organism evidence="1">
    <name type="scientific">uncultured marine virus</name>
    <dbReference type="NCBI Taxonomy" id="186617"/>
    <lineage>
        <taxon>Viruses</taxon>
        <taxon>environmental samples</taxon>
    </lineage>
</organism>
<accession>S4TEJ2</accession>
<dbReference type="EMBL" id="JX904353">
    <property type="protein sequence ID" value="AGA18359.1"/>
    <property type="molecule type" value="Genomic_DNA"/>
</dbReference>